<feature type="region of interest" description="Disordered" evidence="1">
    <location>
        <begin position="47"/>
        <end position="67"/>
    </location>
</feature>
<comment type="caution">
    <text evidence="2">The sequence shown here is derived from an EMBL/GenBank/DDBJ whole genome shotgun (WGS) entry which is preliminary data.</text>
</comment>
<reference evidence="2" key="1">
    <citation type="submission" date="2021-03" db="EMBL/GenBank/DDBJ databases">
        <title>Bacillus suaedae sp. nov., isolated from Suaeda aralocaspica.</title>
        <authorList>
            <person name="Lei R.F.R."/>
        </authorList>
    </citation>
    <scope>NUCLEOTIDE SEQUENCE</scope>
    <source>
        <strain evidence="2">YZJH907-2</strain>
    </source>
</reference>
<dbReference type="Pfam" id="PF13072">
    <property type="entry name" value="MciZ"/>
    <property type="match status" value="1"/>
</dbReference>
<accession>A0A940WZL0</accession>
<evidence type="ECO:0000313" key="3">
    <source>
        <dbReference type="Proteomes" id="UP000678228"/>
    </source>
</evidence>
<dbReference type="Proteomes" id="UP000678228">
    <property type="component" value="Unassembled WGS sequence"/>
</dbReference>
<dbReference type="RefSeq" id="WP_210596788.1">
    <property type="nucleotide sequence ID" value="NZ_JAGKSQ010000003.1"/>
</dbReference>
<dbReference type="AlphaFoldDB" id="A0A940WZL0"/>
<dbReference type="EMBL" id="JAGKSQ010000003">
    <property type="protein sequence ID" value="MBP3951084.1"/>
    <property type="molecule type" value="Genomic_DNA"/>
</dbReference>
<evidence type="ECO:0000256" key="1">
    <source>
        <dbReference type="SAM" id="MobiDB-lite"/>
    </source>
</evidence>
<name>A0A940WZL0_9BACI</name>
<proteinExistence type="predicted"/>
<organism evidence="2 3">
    <name type="scientific">Halalkalibacter suaedae</name>
    <dbReference type="NCBI Taxonomy" id="2822140"/>
    <lineage>
        <taxon>Bacteria</taxon>
        <taxon>Bacillati</taxon>
        <taxon>Bacillota</taxon>
        <taxon>Bacilli</taxon>
        <taxon>Bacillales</taxon>
        <taxon>Bacillaceae</taxon>
        <taxon>Halalkalibacter</taxon>
    </lineage>
</organism>
<keyword evidence="3" id="KW-1185">Reference proteome</keyword>
<sequence length="67" mass="7381">MKVYIHQKGFILAGKAWEIRAKLKEASASFKTVENWIETVHCSEPASNASATAQKKSGSSSYLRPIV</sequence>
<protein>
    <submittedName>
        <fullName evidence="2">Z-ring formation inhibitor MciZ</fullName>
    </submittedName>
</protein>
<gene>
    <name evidence="2" type="ORF">J7W16_08040</name>
</gene>
<dbReference type="InterPro" id="IPR025177">
    <property type="entry name" value="MciZ"/>
</dbReference>
<evidence type="ECO:0000313" key="2">
    <source>
        <dbReference type="EMBL" id="MBP3951084.1"/>
    </source>
</evidence>